<comment type="caution">
    <text evidence="1">The sequence shown here is derived from an EMBL/GenBank/DDBJ whole genome shotgun (WGS) entry which is preliminary data.</text>
</comment>
<dbReference type="InterPro" id="IPR010629">
    <property type="entry name" value="Ins_allergen"/>
</dbReference>
<evidence type="ECO:0000313" key="1">
    <source>
        <dbReference type="EMBL" id="CAH2218492.1"/>
    </source>
</evidence>
<protein>
    <submittedName>
        <fullName evidence="1">Jg1087 protein</fullName>
    </submittedName>
</protein>
<reference evidence="1" key="1">
    <citation type="submission" date="2022-03" db="EMBL/GenBank/DDBJ databases">
        <authorList>
            <person name="Lindestad O."/>
        </authorList>
    </citation>
    <scope>NUCLEOTIDE SEQUENCE</scope>
</reference>
<dbReference type="Pfam" id="PF06757">
    <property type="entry name" value="Ins_allergen_rp"/>
    <property type="match status" value="1"/>
</dbReference>
<dbReference type="OrthoDB" id="7882129at2759"/>
<organism evidence="1 2">
    <name type="scientific">Pararge aegeria aegeria</name>
    <dbReference type="NCBI Taxonomy" id="348720"/>
    <lineage>
        <taxon>Eukaryota</taxon>
        <taxon>Metazoa</taxon>
        <taxon>Ecdysozoa</taxon>
        <taxon>Arthropoda</taxon>
        <taxon>Hexapoda</taxon>
        <taxon>Insecta</taxon>
        <taxon>Pterygota</taxon>
        <taxon>Neoptera</taxon>
        <taxon>Endopterygota</taxon>
        <taxon>Lepidoptera</taxon>
        <taxon>Glossata</taxon>
        <taxon>Ditrysia</taxon>
        <taxon>Papilionoidea</taxon>
        <taxon>Nymphalidae</taxon>
        <taxon>Satyrinae</taxon>
        <taxon>Satyrini</taxon>
        <taxon>Parargina</taxon>
        <taxon>Pararge</taxon>
    </lineage>
</organism>
<proteinExistence type="predicted"/>
<evidence type="ECO:0000313" key="2">
    <source>
        <dbReference type="Proteomes" id="UP000838756"/>
    </source>
</evidence>
<sequence>MSSYVQDSIKLFPKDKLTALYDEKMANSEGFRNAMENFGSEEWDQIWNALWENETFLAEVQELNANGIDVHVLVLELRAVLGIFD</sequence>
<gene>
    <name evidence="1" type="primary">jg1087</name>
    <name evidence="1" type="ORF">PAEG_LOCUS6325</name>
</gene>
<dbReference type="EMBL" id="CAKXAJ010019721">
    <property type="protein sequence ID" value="CAH2218492.1"/>
    <property type="molecule type" value="Genomic_DNA"/>
</dbReference>
<dbReference type="Proteomes" id="UP000838756">
    <property type="component" value="Unassembled WGS sequence"/>
</dbReference>
<accession>A0A8S4QT71</accession>
<keyword evidence="2" id="KW-1185">Reference proteome</keyword>
<name>A0A8S4QT71_9NEOP</name>
<dbReference type="AlphaFoldDB" id="A0A8S4QT71"/>